<dbReference type="EMBL" id="LXQA010129258">
    <property type="protein sequence ID" value="MCI22220.1"/>
    <property type="molecule type" value="Genomic_DNA"/>
</dbReference>
<feature type="non-terminal residue" evidence="1">
    <location>
        <position position="1"/>
    </location>
</feature>
<evidence type="ECO:0000313" key="1">
    <source>
        <dbReference type="EMBL" id="MCI22220.1"/>
    </source>
</evidence>
<proteinExistence type="predicted"/>
<evidence type="ECO:0000313" key="2">
    <source>
        <dbReference type="Proteomes" id="UP000265520"/>
    </source>
</evidence>
<dbReference type="AlphaFoldDB" id="A0A392QES9"/>
<organism evidence="1 2">
    <name type="scientific">Trifolium medium</name>
    <dbReference type="NCBI Taxonomy" id="97028"/>
    <lineage>
        <taxon>Eukaryota</taxon>
        <taxon>Viridiplantae</taxon>
        <taxon>Streptophyta</taxon>
        <taxon>Embryophyta</taxon>
        <taxon>Tracheophyta</taxon>
        <taxon>Spermatophyta</taxon>
        <taxon>Magnoliopsida</taxon>
        <taxon>eudicotyledons</taxon>
        <taxon>Gunneridae</taxon>
        <taxon>Pentapetalae</taxon>
        <taxon>rosids</taxon>
        <taxon>fabids</taxon>
        <taxon>Fabales</taxon>
        <taxon>Fabaceae</taxon>
        <taxon>Papilionoideae</taxon>
        <taxon>50 kb inversion clade</taxon>
        <taxon>NPAAA clade</taxon>
        <taxon>Hologalegina</taxon>
        <taxon>IRL clade</taxon>
        <taxon>Trifolieae</taxon>
        <taxon>Trifolium</taxon>
    </lineage>
</organism>
<keyword evidence="2" id="KW-1185">Reference proteome</keyword>
<accession>A0A392QES9</accession>
<name>A0A392QES9_9FABA</name>
<dbReference type="Proteomes" id="UP000265520">
    <property type="component" value="Unassembled WGS sequence"/>
</dbReference>
<protein>
    <submittedName>
        <fullName evidence="1">Uncharacterized protein</fullName>
    </submittedName>
</protein>
<comment type="caution">
    <text evidence="1">The sequence shown here is derived from an EMBL/GenBank/DDBJ whole genome shotgun (WGS) entry which is preliminary data.</text>
</comment>
<reference evidence="1 2" key="1">
    <citation type="journal article" date="2018" name="Front. Plant Sci.">
        <title>Red Clover (Trifolium pratense) and Zigzag Clover (T. medium) - A Picture of Genomic Similarities and Differences.</title>
        <authorList>
            <person name="Dluhosova J."/>
            <person name="Istvanek J."/>
            <person name="Nedelnik J."/>
            <person name="Repkova J."/>
        </authorList>
    </citation>
    <scope>NUCLEOTIDE SEQUENCE [LARGE SCALE GENOMIC DNA]</scope>
    <source>
        <strain evidence="2">cv. 10/8</strain>
        <tissue evidence="1">Leaf</tissue>
    </source>
</reference>
<sequence length="25" mass="2451">AEGCGTGEGLAIHPARDVGRAAWVG</sequence>